<dbReference type="RefSeq" id="WP_028286083.1">
    <property type="nucleotide sequence ID" value="NZ_BMLF01000001.1"/>
</dbReference>
<proteinExistence type="predicted"/>
<organism evidence="2 3">
    <name type="scientific">Pseudooceanicola nanhaiensis</name>
    <dbReference type="NCBI Taxonomy" id="375761"/>
    <lineage>
        <taxon>Bacteria</taxon>
        <taxon>Pseudomonadati</taxon>
        <taxon>Pseudomonadota</taxon>
        <taxon>Alphaproteobacteria</taxon>
        <taxon>Rhodobacterales</taxon>
        <taxon>Paracoccaceae</taxon>
        <taxon>Pseudooceanicola</taxon>
    </lineage>
</organism>
<evidence type="ECO:0000256" key="1">
    <source>
        <dbReference type="SAM" id="MobiDB-lite"/>
    </source>
</evidence>
<dbReference type="InterPro" id="IPR021791">
    <property type="entry name" value="Phage_TAC_11"/>
</dbReference>
<reference evidence="2" key="1">
    <citation type="journal article" date="2014" name="Int. J. Syst. Evol. Microbiol.">
        <title>Complete genome sequence of Corynebacterium casei LMG S-19264T (=DSM 44701T), isolated from a smear-ripened cheese.</title>
        <authorList>
            <consortium name="US DOE Joint Genome Institute (JGI-PGF)"/>
            <person name="Walter F."/>
            <person name="Albersmeier A."/>
            <person name="Kalinowski J."/>
            <person name="Ruckert C."/>
        </authorList>
    </citation>
    <scope>NUCLEOTIDE SEQUENCE</scope>
    <source>
        <strain evidence="2">CGMCC 1.6293</strain>
    </source>
</reference>
<evidence type="ECO:0000313" key="2">
    <source>
        <dbReference type="EMBL" id="GGL91611.1"/>
    </source>
</evidence>
<dbReference type="Proteomes" id="UP000649829">
    <property type="component" value="Unassembled WGS sequence"/>
</dbReference>
<keyword evidence="3" id="KW-1185">Reference proteome</keyword>
<dbReference type="Pfam" id="PF11836">
    <property type="entry name" value="Phage_TAC_11"/>
    <property type="match status" value="1"/>
</dbReference>
<comment type="caution">
    <text evidence="2">The sequence shown here is derived from an EMBL/GenBank/DDBJ whole genome shotgun (WGS) entry which is preliminary data.</text>
</comment>
<name>A0A917SQC7_9RHOB</name>
<dbReference type="AlphaFoldDB" id="A0A917SQC7"/>
<dbReference type="EMBL" id="BMLF01000001">
    <property type="protein sequence ID" value="GGL91611.1"/>
    <property type="molecule type" value="Genomic_DNA"/>
</dbReference>
<accession>A0A917SQC7</accession>
<reference evidence="2" key="2">
    <citation type="submission" date="2020-09" db="EMBL/GenBank/DDBJ databases">
        <authorList>
            <person name="Sun Q."/>
            <person name="Zhou Y."/>
        </authorList>
    </citation>
    <scope>NUCLEOTIDE SEQUENCE</scope>
    <source>
        <strain evidence="2">CGMCC 1.6293</strain>
    </source>
</reference>
<gene>
    <name evidence="2" type="ORF">GCM10011534_12230</name>
</gene>
<sequence>MAITSVAAPVGGIVAEIDGAQRPLVLRNGEIERFEEHHAPVGIFEMLDRLYNRGDQPQARHVRDLVALGLMGGGMTETAVDALMKSQGPDQNVALRSIATGLVTAAFLPPKDDKTPKKRNGVGGRRTAPKKSAAGTSKGASATSSKPA</sequence>
<evidence type="ECO:0008006" key="4">
    <source>
        <dbReference type="Google" id="ProtNLM"/>
    </source>
</evidence>
<feature type="region of interest" description="Disordered" evidence="1">
    <location>
        <begin position="106"/>
        <end position="148"/>
    </location>
</feature>
<evidence type="ECO:0000313" key="3">
    <source>
        <dbReference type="Proteomes" id="UP000649829"/>
    </source>
</evidence>
<protein>
    <recommendedName>
        <fullName evidence="4">Gene transfer agent family protein</fullName>
    </recommendedName>
</protein>
<feature type="compositionally biased region" description="Low complexity" evidence="1">
    <location>
        <begin position="130"/>
        <end position="148"/>
    </location>
</feature>